<dbReference type="EMBL" id="CADCWO010000088">
    <property type="protein sequence ID" value="CAA9570716.1"/>
    <property type="molecule type" value="Genomic_DNA"/>
</dbReference>
<dbReference type="AlphaFoldDB" id="A0A6J4V6E5"/>
<organism evidence="1">
    <name type="scientific">uncultured Synechococcales cyanobacterium</name>
    <dbReference type="NCBI Taxonomy" id="1936017"/>
    <lineage>
        <taxon>Bacteria</taxon>
        <taxon>Bacillati</taxon>
        <taxon>Cyanobacteriota</taxon>
        <taxon>Cyanophyceae</taxon>
        <taxon>Synechococcales</taxon>
        <taxon>environmental samples</taxon>
    </lineage>
</organism>
<name>A0A6J4V6E5_9CYAN</name>
<sequence>MTFHPAAMPSTHNDSSVVATAQWKGVNRFYLYGQVPVTGGSATYMFERPPEYLPEQKSSSKE</sequence>
<gene>
    <name evidence="1" type="ORF">AVDCRST_MAG81-1576</name>
</gene>
<reference evidence="1" key="1">
    <citation type="submission" date="2020-02" db="EMBL/GenBank/DDBJ databases">
        <authorList>
            <person name="Meier V. D."/>
        </authorList>
    </citation>
    <scope>NUCLEOTIDE SEQUENCE</scope>
    <source>
        <strain evidence="1">AVDCRST_MAG81</strain>
    </source>
</reference>
<protein>
    <submittedName>
        <fullName evidence="1">Uncharacterized protein</fullName>
    </submittedName>
</protein>
<proteinExistence type="predicted"/>
<accession>A0A6J4V6E5</accession>
<evidence type="ECO:0000313" key="1">
    <source>
        <dbReference type="EMBL" id="CAA9570716.1"/>
    </source>
</evidence>